<dbReference type="PROSITE" id="PS50067">
    <property type="entry name" value="KINESIN_MOTOR_2"/>
    <property type="match status" value="1"/>
</dbReference>
<dbReference type="Proteomes" id="UP001230051">
    <property type="component" value="Unassembled WGS sequence"/>
</dbReference>
<evidence type="ECO:0000313" key="8">
    <source>
        <dbReference type="Proteomes" id="UP001230051"/>
    </source>
</evidence>
<evidence type="ECO:0000256" key="3">
    <source>
        <dbReference type="ARBA" id="ARBA00022840"/>
    </source>
</evidence>
<dbReference type="GO" id="GO:0007018">
    <property type="term" value="P:microtubule-based movement"/>
    <property type="evidence" value="ECO:0007669"/>
    <property type="project" value="InterPro"/>
</dbReference>
<organism evidence="7 8">
    <name type="scientific">Acipenser oxyrinchus oxyrinchus</name>
    <dbReference type="NCBI Taxonomy" id="40147"/>
    <lineage>
        <taxon>Eukaryota</taxon>
        <taxon>Metazoa</taxon>
        <taxon>Chordata</taxon>
        <taxon>Craniata</taxon>
        <taxon>Vertebrata</taxon>
        <taxon>Euteleostomi</taxon>
        <taxon>Actinopterygii</taxon>
        <taxon>Chondrostei</taxon>
        <taxon>Acipenseriformes</taxon>
        <taxon>Acipenseridae</taxon>
        <taxon>Acipenser</taxon>
    </lineage>
</organism>
<dbReference type="SUPFAM" id="SSF52540">
    <property type="entry name" value="P-loop containing nucleoside triphosphate hydrolases"/>
    <property type="match status" value="1"/>
</dbReference>
<evidence type="ECO:0000256" key="2">
    <source>
        <dbReference type="ARBA" id="ARBA00022741"/>
    </source>
</evidence>
<dbReference type="GO" id="GO:0003777">
    <property type="term" value="F:microtubule motor activity"/>
    <property type="evidence" value="ECO:0007669"/>
    <property type="project" value="InterPro"/>
</dbReference>
<feature type="domain" description="Kinesin motor" evidence="6">
    <location>
        <begin position="1"/>
        <end position="129"/>
    </location>
</feature>
<evidence type="ECO:0000259" key="6">
    <source>
        <dbReference type="PROSITE" id="PS50067"/>
    </source>
</evidence>
<dbReference type="Gene3D" id="3.40.850.10">
    <property type="entry name" value="Kinesin motor domain"/>
    <property type="match status" value="1"/>
</dbReference>
<keyword evidence="4" id="KW-0206">Cytoskeleton</keyword>
<dbReference type="InterPro" id="IPR027640">
    <property type="entry name" value="Kinesin-like_fam"/>
</dbReference>
<evidence type="ECO:0000256" key="5">
    <source>
        <dbReference type="PROSITE-ProRule" id="PRU00283"/>
    </source>
</evidence>
<dbReference type="PRINTS" id="PR00380">
    <property type="entry name" value="KINESINHEAVY"/>
</dbReference>
<name>A0AAD8GKA0_ACIOX</name>
<dbReference type="PANTHER" id="PTHR47972:SF16">
    <property type="entry name" value="KINESIN-LIKE PROTEIN"/>
    <property type="match status" value="1"/>
</dbReference>
<dbReference type="InterPro" id="IPR036961">
    <property type="entry name" value="Kinesin_motor_dom_sf"/>
</dbReference>
<keyword evidence="8" id="KW-1185">Reference proteome</keyword>
<dbReference type="InterPro" id="IPR027417">
    <property type="entry name" value="P-loop_NTPase"/>
</dbReference>
<dbReference type="PROSITE" id="PS00411">
    <property type="entry name" value="KINESIN_MOTOR_1"/>
    <property type="match status" value="1"/>
</dbReference>
<evidence type="ECO:0000313" key="7">
    <source>
        <dbReference type="EMBL" id="KAK1176041.1"/>
    </source>
</evidence>
<dbReference type="PANTHER" id="PTHR47972">
    <property type="entry name" value="KINESIN-LIKE PROTEIN KLP-3"/>
    <property type="match status" value="1"/>
</dbReference>
<evidence type="ECO:0000256" key="1">
    <source>
        <dbReference type="ARBA" id="ARBA00004245"/>
    </source>
</evidence>
<dbReference type="GO" id="GO:0008017">
    <property type="term" value="F:microtubule binding"/>
    <property type="evidence" value="ECO:0007669"/>
    <property type="project" value="InterPro"/>
</dbReference>
<dbReference type="SMART" id="SM00129">
    <property type="entry name" value="KISc"/>
    <property type="match status" value="1"/>
</dbReference>
<reference evidence="7" key="1">
    <citation type="submission" date="2022-02" db="EMBL/GenBank/DDBJ databases">
        <title>Atlantic sturgeon de novo genome assembly.</title>
        <authorList>
            <person name="Stock M."/>
            <person name="Klopp C."/>
            <person name="Guiguen Y."/>
            <person name="Cabau C."/>
            <person name="Parinello H."/>
            <person name="Santidrian Yebra-Pimentel E."/>
            <person name="Kuhl H."/>
            <person name="Dirks R.P."/>
            <person name="Guessner J."/>
            <person name="Wuertz S."/>
            <person name="Du K."/>
            <person name="Schartl M."/>
        </authorList>
    </citation>
    <scope>NUCLEOTIDE SEQUENCE</scope>
    <source>
        <strain evidence="7">STURGEONOMICS-FGT-2020</strain>
        <tissue evidence="7">Whole blood</tissue>
    </source>
</reference>
<keyword evidence="3" id="KW-0067">ATP-binding</keyword>
<dbReference type="EMBL" id="JAGXEW010000001">
    <property type="protein sequence ID" value="KAK1176041.1"/>
    <property type="molecule type" value="Genomic_DNA"/>
</dbReference>
<comment type="subcellular location">
    <subcellularLocation>
        <location evidence="1">Cytoplasm</location>
        <location evidence="1">Cytoskeleton</location>
    </subcellularLocation>
</comment>
<dbReference type="InterPro" id="IPR001752">
    <property type="entry name" value="Kinesin_motor_dom"/>
</dbReference>
<dbReference type="InterPro" id="IPR019821">
    <property type="entry name" value="Kinesin_motor_CS"/>
</dbReference>
<keyword evidence="2" id="KW-0547">Nucleotide-binding</keyword>
<gene>
    <name evidence="7" type="primary">KIN14I</name>
    <name evidence="7" type="ORF">AOXY_G840</name>
</gene>
<proteinExistence type="inferred from homology"/>
<comment type="caution">
    <text evidence="7">The sequence shown here is derived from an EMBL/GenBank/DDBJ whole genome shotgun (WGS) entry which is preliminary data.</text>
</comment>
<dbReference type="Pfam" id="PF00225">
    <property type="entry name" value="Kinesin"/>
    <property type="match status" value="1"/>
</dbReference>
<protein>
    <submittedName>
        <fullName evidence="7">Kinesin-like protein KIN-14I</fullName>
    </submittedName>
</protein>
<keyword evidence="4" id="KW-0963">Cytoplasm</keyword>
<evidence type="ECO:0000256" key="4">
    <source>
        <dbReference type="ARBA" id="ARBA00023212"/>
    </source>
</evidence>
<comment type="caution">
    <text evidence="5">Lacks conserved residue(s) required for the propagation of feature annotation.</text>
</comment>
<dbReference type="AlphaFoldDB" id="A0AAD8GKA0"/>
<dbReference type="GO" id="GO:0005856">
    <property type="term" value="C:cytoskeleton"/>
    <property type="evidence" value="ECO:0007669"/>
    <property type="project" value="UniProtKB-SubCell"/>
</dbReference>
<accession>A0AAD8GKA0</accession>
<comment type="similarity">
    <text evidence="5">Belongs to the TRAFAC class myosin-kinesin ATPase superfamily. Kinesin family.</text>
</comment>
<dbReference type="GO" id="GO:0005524">
    <property type="term" value="F:ATP binding"/>
    <property type="evidence" value="ECO:0007669"/>
    <property type="project" value="UniProtKB-KW"/>
</dbReference>
<sequence>MNVESSRSHLIIGVTIESTNLTNGSVTYGKLSLVDLAGSERAAKTGAKDDQLKEANSINKSLSALSDVIFALSTEQSFIPYRNNKLTQLMQDSLGGNAKTLMFVNISPADYNAEETVISLIYATRVKAITNHAQKNSECKEITRLKEIILKLKSGQPVEDEI</sequence>